<keyword evidence="2" id="KW-0433">Leucine-rich repeat</keyword>
<dbReference type="PANTHER" id="PTHR48059:SF30">
    <property type="entry name" value="OS06G0587000 PROTEIN"/>
    <property type="match status" value="1"/>
</dbReference>
<reference evidence="6 7" key="1">
    <citation type="submission" date="2020-10" db="EMBL/GenBank/DDBJ databases">
        <title>Nocardioides sp. isolated from sludge.</title>
        <authorList>
            <person name="Zhang X."/>
        </authorList>
    </citation>
    <scope>NUCLEOTIDE SEQUENCE [LARGE SCALE GENOMIC DNA]</scope>
    <source>
        <strain evidence="6 7">Y6</strain>
    </source>
</reference>
<keyword evidence="5" id="KW-0732">Signal</keyword>
<feature type="chain" id="PRO_5045793712" evidence="5">
    <location>
        <begin position="22"/>
        <end position="1067"/>
    </location>
</feature>
<dbReference type="EMBL" id="JADCSA010000004">
    <property type="protein sequence ID" value="MBE7324170.1"/>
    <property type="molecule type" value="Genomic_DNA"/>
</dbReference>
<dbReference type="Pfam" id="PF05345">
    <property type="entry name" value="He_PIG"/>
    <property type="match status" value="1"/>
</dbReference>
<evidence type="ECO:0000256" key="5">
    <source>
        <dbReference type="SAM" id="SignalP"/>
    </source>
</evidence>
<dbReference type="SMART" id="SM00369">
    <property type="entry name" value="LRR_TYP"/>
    <property type="match status" value="4"/>
</dbReference>
<dbReference type="InterPro" id="IPR051848">
    <property type="entry name" value="PGIP"/>
</dbReference>
<accession>A0ABR9RRZ9</accession>
<evidence type="ECO:0000256" key="3">
    <source>
        <dbReference type="ARBA" id="ARBA00022737"/>
    </source>
</evidence>
<dbReference type="RefSeq" id="WP_193637497.1">
    <property type="nucleotide sequence ID" value="NZ_JADCSA010000004.1"/>
</dbReference>
<evidence type="ECO:0000256" key="2">
    <source>
        <dbReference type="ARBA" id="ARBA00022614"/>
    </source>
</evidence>
<gene>
    <name evidence="6" type="ORF">IEQ44_05855</name>
</gene>
<name>A0ABR9RRZ9_9ACTN</name>
<dbReference type="InterPro" id="IPR015919">
    <property type="entry name" value="Cadherin-like_sf"/>
</dbReference>
<evidence type="ECO:0000256" key="1">
    <source>
        <dbReference type="ARBA" id="ARBA00004196"/>
    </source>
</evidence>
<keyword evidence="7" id="KW-1185">Reference proteome</keyword>
<comment type="caution">
    <text evidence="6">The sequence shown here is derived from an EMBL/GenBank/DDBJ whole genome shotgun (WGS) entry which is preliminary data.</text>
</comment>
<feature type="signal peptide" evidence="5">
    <location>
        <begin position="1"/>
        <end position="21"/>
    </location>
</feature>
<dbReference type="Gene3D" id="2.60.40.10">
    <property type="entry name" value="Immunoglobulins"/>
    <property type="match status" value="1"/>
</dbReference>
<sequence length="1067" mass="110998">MRASIILALTLLLSGTPAALATPAATSEAYAPRTAPQVAAPSLPGEAATTPARASRKARAFRWGRAPIAGEKVKVTGRVPKAGKARRVTVQLRTKKRWRTVSTTASRKNGTFRTTFRARRGGKLRITAAKTGPRRAFTSPARRFKVVGQSGRLTVPSVVLQSQQATMTARFTPARPGRKVTLSGRATATSGASWTQVARGVQDGKGRVTFTTVASTIGTFQYRATAVRAKGAKQKHTKARSMRIDAFDVEIHDDVVVLTEAEQESVRSVDLTNGVVTFLANGAPALTGGEVISIAPTTGAPSGALRRVTSVSTVSGLFRAVTSEATLLDVVERMPETEGGIAMCSIATTVSDVAEGTTLRGVEPDDPDCAAPPATGSRLDRTARATGTIEISAPTISLGLAQRGTLSSDSGLGLGYTVSGVVAAAPFLELGVGTNWRGQVKSYRAGAGVDWNNSTTVSVEASATAQAETIEKLDLAQVSRTFRGFLGIVPVWGDLSGSLVTTVGVEGSGGVSLVQERVGRDAAGVKNKASGDLSPTLYQSGAPSENEVTSVTAAGKVFAGVGAEVQLDAYSLAGPYVGLGAKAEFTASWSSSAGTSCVLGFGPYAEVGLQTSDLLDKLTGGSLAGSVSWEVFLDVQTPNLCPPGTDLDPDVVPVITTSSLPDGVVGTPYTADLETQGDVSGVWARTSGSLPPGLTMDVGGRLTGTPTTAGTSTFTVQFTAANGKTATKTLTLVVTQTGSASCGASTLTAADCRAMLAIRDTYPTLPWEGEDPCTWIYPGDVFSQKAVTCSGGRVIDVELQGPAVTTLAPEIGDLTALSRLGLSDTGVTSLPGALVARLGTLRSIQIFDTPITALPPEIGTLGSLRLLTVMGTDITALPAELGNVSTLLELEVGSNKLTSLPPQLAELPHLWSLRAERNELTSIPSWVWEKTTLGRLDYSNNNVSGPVPAEIGRLTGLSDLTISGNAITSLPPEIGQLSELRTFRAERTLLTTIPVEFGALTKLEILDLSPMTELRGDISPWMRPLHDNSPGLTNIDLGSEHCLSTGGDAALATWLDEVAGNWQWSCE</sequence>
<evidence type="ECO:0000313" key="6">
    <source>
        <dbReference type="EMBL" id="MBE7324170.1"/>
    </source>
</evidence>
<keyword evidence="3" id="KW-0677">Repeat</keyword>
<dbReference type="SUPFAM" id="SSF52058">
    <property type="entry name" value="L domain-like"/>
    <property type="match status" value="1"/>
</dbReference>
<dbReference type="PANTHER" id="PTHR48059">
    <property type="entry name" value="POLYGALACTURONASE INHIBITOR 1"/>
    <property type="match status" value="1"/>
</dbReference>
<dbReference type="Proteomes" id="UP000756387">
    <property type="component" value="Unassembled WGS sequence"/>
</dbReference>
<dbReference type="InterPro" id="IPR003591">
    <property type="entry name" value="Leu-rich_rpt_typical-subtyp"/>
</dbReference>
<dbReference type="InterPro" id="IPR013783">
    <property type="entry name" value="Ig-like_fold"/>
</dbReference>
<organism evidence="6 7">
    <name type="scientific">Nocardioides malaquae</name>
    <dbReference type="NCBI Taxonomy" id="2773426"/>
    <lineage>
        <taxon>Bacteria</taxon>
        <taxon>Bacillati</taxon>
        <taxon>Actinomycetota</taxon>
        <taxon>Actinomycetes</taxon>
        <taxon>Propionibacteriales</taxon>
        <taxon>Nocardioidaceae</taxon>
        <taxon>Nocardioides</taxon>
    </lineage>
</organism>
<comment type="subcellular location">
    <subcellularLocation>
        <location evidence="1">Cell envelope</location>
    </subcellularLocation>
</comment>
<evidence type="ECO:0000256" key="4">
    <source>
        <dbReference type="SAM" id="MobiDB-lite"/>
    </source>
</evidence>
<dbReference type="InterPro" id="IPR032675">
    <property type="entry name" value="LRR_dom_sf"/>
</dbReference>
<feature type="region of interest" description="Disordered" evidence="4">
    <location>
        <begin position="35"/>
        <end position="55"/>
    </location>
</feature>
<protein>
    <submittedName>
        <fullName evidence="6">Leucine-rich repeat domain-containing protein</fullName>
    </submittedName>
</protein>
<dbReference type="Gene3D" id="3.80.10.10">
    <property type="entry name" value="Ribonuclease Inhibitor"/>
    <property type="match status" value="1"/>
</dbReference>
<proteinExistence type="predicted"/>
<dbReference type="SUPFAM" id="SSF49313">
    <property type="entry name" value="Cadherin-like"/>
    <property type="match status" value="1"/>
</dbReference>
<evidence type="ECO:0000313" key="7">
    <source>
        <dbReference type="Proteomes" id="UP000756387"/>
    </source>
</evidence>